<proteinExistence type="inferred from homology"/>
<accession>A0A7G9GWG0</accession>
<comment type="subcellular location">
    <subcellularLocation>
        <location evidence="5">Cell membrane</location>
        <topology evidence="5">Multi-pass membrane protein</topology>
    </subcellularLocation>
    <subcellularLocation>
        <location evidence="1">Membrane</location>
        <topology evidence="1">Multi-pass membrane protein</topology>
    </subcellularLocation>
</comment>
<evidence type="ECO:0000313" key="7">
    <source>
        <dbReference type="Proteomes" id="UP000515913"/>
    </source>
</evidence>
<evidence type="ECO:0000256" key="4">
    <source>
        <dbReference type="ARBA" id="ARBA00023136"/>
    </source>
</evidence>
<feature type="transmembrane region" description="Helical" evidence="5">
    <location>
        <begin position="210"/>
        <end position="228"/>
    </location>
</feature>
<dbReference type="InterPro" id="IPR002781">
    <property type="entry name" value="TM_pro_TauE-like"/>
</dbReference>
<evidence type="ECO:0000256" key="5">
    <source>
        <dbReference type="RuleBase" id="RU363041"/>
    </source>
</evidence>
<feature type="transmembrane region" description="Helical" evidence="5">
    <location>
        <begin position="72"/>
        <end position="92"/>
    </location>
</feature>
<gene>
    <name evidence="6" type="ORF">H9Q81_09555</name>
</gene>
<comment type="similarity">
    <text evidence="5">Belongs to the 4-toluene sulfonate uptake permease (TSUP) (TC 2.A.102) family.</text>
</comment>
<keyword evidence="4 5" id="KW-0472">Membrane</keyword>
<protein>
    <recommendedName>
        <fullName evidence="5">Probable membrane transporter protein</fullName>
    </recommendedName>
</protein>
<keyword evidence="5" id="KW-1003">Cell membrane</keyword>
<keyword evidence="7" id="KW-1185">Reference proteome</keyword>
<feature type="transmembrane region" description="Helical" evidence="5">
    <location>
        <begin position="240"/>
        <end position="257"/>
    </location>
</feature>
<keyword evidence="2 5" id="KW-0812">Transmembrane</keyword>
<feature type="transmembrane region" description="Helical" evidence="5">
    <location>
        <begin position="104"/>
        <end position="124"/>
    </location>
</feature>
<evidence type="ECO:0000256" key="3">
    <source>
        <dbReference type="ARBA" id="ARBA00022989"/>
    </source>
</evidence>
<evidence type="ECO:0000256" key="1">
    <source>
        <dbReference type="ARBA" id="ARBA00004141"/>
    </source>
</evidence>
<reference evidence="6 7" key="1">
    <citation type="submission" date="2020-08" db="EMBL/GenBank/DDBJ databases">
        <authorList>
            <person name="Liu C."/>
            <person name="Sun Q."/>
        </authorList>
    </citation>
    <scope>NUCLEOTIDE SEQUENCE [LARGE SCALE GENOMIC DNA]</scope>
    <source>
        <strain evidence="6 7">NSJ-57</strain>
    </source>
</reference>
<evidence type="ECO:0000256" key="2">
    <source>
        <dbReference type="ARBA" id="ARBA00022692"/>
    </source>
</evidence>
<dbReference type="KEGG" id="fho:H9Q81_09555"/>
<evidence type="ECO:0000313" key="6">
    <source>
        <dbReference type="EMBL" id="QNM15142.1"/>
    </source>
</evidence>
<dbReference type="AlphaFoldDB" id="A0A7G9GWG0"/>
<dbReference type="Pfam" id="PF01925">
    <property type="entry name" value="TauE"/>
    <property type="match status" value="1"/>
</dbReference>
<sequence>MPNPFNLIITLFATTLGAISGIGGGIIIKPIYDAFSTLDVSTISFMSGCTVLSMSIISLLKVKNSGIKLDKFKSSILAIGAAIGGIFGKTLFQTIKLYMENDKFIGSIQSFILILMTVYVFWFVKNKSKIAAKNIQNTVITSGIGFFLGMISSFLGIGGGPVNIAILSYFFNLNSKEATINSIYIIFFSQATNLLTTFITRTVPIYNSNTLLLMISGGIFGGLIGSSLVKKLSNHEIDKIFLYVLTLILFISSYNFTKFTFLSN</sequence>
<organism evidence="6 7">
    <name type="scientific">Fusobacterium hominis</name>
    <dbReference type="NCBI Taxonomy" id="2764326"/>
    <lineage>
        <taxon>Bacteria</taxon>
        <taxon>Fusobacteriati</taxon>
        <taxon>Fusobacteriota</taxon>
        <taxon>Fusobacteriia</taxon>
        <taxon>Fusobacteriales</taxon>
        <taxon>Fusobacteriaceae</taxon>
        <taxon>Fusobacterium</taxon>
    </lineage>
</organism>
<dbReference type="InterPro" id="IPR051598">
    <property type="entry name" value="TSUP/Inactive_protease-like"/>
</dbReference>
<dbReference type="PANTHER" id="PTHR43701">
    <property type="entry name" value="MEMBRANE TRANSPORTER PROTEIN MJ0441-RELATED"/>
    <property type="match status" value="1"/>
</dbReference>
<dbReference type="Proteomes" id="UP000515913">
    <property type="component" value="Chromosome"/>
</dbReference>
<feature type="transmembrane region" description="Helical" evidence="5">
    <location>
        <begin position="40"/>
        <end position="60"/>
    </location>
</feature>
<feature type="transmembrane region" description="Helical" evidence="5">
    <location>
        <begin position="145"/>
        <end position="171"/>
    </location>
</feature>
<name>A0A7G9GWG0_9FUSO</name>
<dbReference type="RefSeq" id="WP_187422855.1">
    <property type="nucleotide sequence ID" value="NZ_CP060637.1"/>
</dbReference>
<dbReference type="EMBL" id="CP060637">
    <property type="protein sequence ID" value="QNM15142.1"/>
    <property type="molecule type" value="Genomic_DNA"/>
</dbReference>
<dbReference type="GO" id="GO:0005886">
    <property type="term" value="C:plasma membrane"/>
    <property type="evidence" value="ECO:0007669"/>
    <property type="project" value="UniProtKB-SubCell"/>
</dbReference>
<feature type="transmembrane region" description="Helical" evidence="5">
    <location>
        <begin position="183"/>
        <end position="203"/>
    </location>
</feature>
<keyword evidence="3 5" id="KW-1133">Transmembrane helix</keyword>
<feature type="transmembrane region" description="Helical" evidence="5">
    <location>
        <begin position="7"/>
        <end position="28"/>
    </location>
</feature>
<dbReference type="PANTHER" id="PTHR43701:SF2">
    <property type="entry name" value="MEMBRANE TRANSPORTER PROTEIN YJNA-RELATED"/>
    <property type="match status" value="1"/>
</dbReference>